<protein>
    <submittedName>
        <fullName evidence="1">Uncharacterized protein</fullName>
    </submittedName>
</protein>
<comment type="caution">
    <text evidence="1">The sequence shown here is derived from an EMBL/GenBank/DDBJ whole genome shotgun (WGS) entry which is preliminary data.</text>
</comment>
<evidence type="ECO:0000313" key="2">
    <source>
        <dbReference type="Proteomes" id="UP001054945"/>
    </source>
</evidence>
<evidence type="ECO:0000313" key="1">
    <source>
        <dbReference type="EMBL" id="GIY77771.1"/>
    </source>
</evidence>
<reference evidence="1 2" key="1">
    <citation type="submission" date="2021-06" db="EMBL/GenBank/DDBJ databases">
        <title>Caerostris extrusa draft genome.</title>
        <authorList>
            <person name="Kono N."/>
            <person name="Arakawa K."/>
        </authorList>
    </citation>
    <scope>NUCLEOTIDE SEQUENCE [LARGE SCALE GENOMIC DNA]</scope>
</reference>
<keyword evidence="2" id="KW-1185">Reference proteome</keyword>
<name>A0AAV4W5K5_CAEEX</name>
<dbReference type="AlphaFoldDB" id="A0AAV4W5K5"/>
<dbReference type="Proteomes" id="UP001054945">
    <property type="component" value="Unassembled WGS sequence"/>
</dbReference>
<proteinExistence type="predicted"/>
<accession>A0AAV4W5K5</accession>
<organism evidence="1 2">
    <name type="scientific">Caerostris extrusa</name>
    <name type="common">Bark spider</name>
    <name type="synonym">Caerostris bankana</name>
    <dbReference type="NCBI Taxonomy" id="172846"/>
    <lineage>
        <taxon>Eukaryota</taxon>
        <taxon>Metazoa</taxon>
        <taxon>Ecdysozoa</taxon>
        <taxon>Arthropoda</taxon>
        <taxon>Chelicerata</taxon>
        <taxon>Arachnida</taxon>
        <taxon>Araneae</taxon>
        <taxon>Araneomorphae</taxon>
        <taxon>Entelegynae</taxon>
        <taxon>Araneoidea</taxon>
        <taxon>Araneidae</taxon>
        <taxon>Caerostris</taxon>
    </lineage>
</organism>
<gene>
    <name evidence="1" type="ORF">CEXT_112741</name>
</gene>
<dbReference type="EMBL" id="BPLR01015677">
    <property type="protein sequence ID" value="GIY77771.1"/>
    <property type="molecule type" value="Genomic_DNA"/>
</dbReference>
<sequence length="112" mass="13084">NRKGGTLNIQCRTEKTKLIKNIGKAEHLNIQYRTEKAKPLNLQYGPEKAKPLTSNMDQKRRNLLAPRKKQKNRSLFFPVPLFHKLPFPHHVYLRCLPATHRPRSCALGQYDK</sequence>
<feature type="non-terminal residue" evidence="1">
    <location>
        <position position="1"/>
    </location>
</feature>